<reference evidence="3" key="1">
    <citation type="submission" date="2016-10" db="EMBL/GenBank/DDBJ databases">
        <authorList>
            <person name="Varghese N."/>
            <person name="Submissions S."/>
        </authorList>
    </citation>
    <scope>NUCLEOTIDE SEQUENCE [LARGE SCALE GENOMIC DNA]</scope>
    <source>
        <strain evidence="3">ATCC 25963</strain>
    </source>
</reference>
<keyword evidence="2" id="KW-0436">Ligase</keyword>
<sequence length="265" mass="27694">MLRRRDFLGATIGAAIAAMLPGRARAGAKPVRVALYKAGGVHPVAFAAAKALLEGREGFRLRVTVPGDIRGGSLADEDVVVFMGGSGTAQGRNLGDVGKQQVKDFVARGGGYVGVCAGAYMALQGEDQFHKLRIVAGRNLTGDFWQRGIEGLEVSAPGREPFKLFYANGPIFTPVAVEGLAPYVPLATFVGEIYNLSKGTGPGEMPGTPAITASQFGKGRVLLFSPNPILGGRGVVHEALMLSGLRWVATPGDVRPDVSFADVFG</sequence>
<name>A0A1I2AXL4_9BACT</name>
<gene>
    <name evidence="2" type="ORF">SAMN02745121_04431</name>
</gene>
<dbReference type="Proteomes" id="UP000199400">
    <property type="component" value="Unassembled WGS sequence"/>
</dbReference>
<proteinExistence type="predicted"/>
<dbReference type="Pfam" id="PF09825">
    <property type="entry name" value="BPL_N"/>
    <property type="match status" value="1"/>
</dbReference>
<dbReference type="InterPro" id="IPR019197">
    <property type="entry name" value="Biotin-prot_ligase_N"/>
</dbReference>
<dbReference type="Gene3D" id="3.40.50.880">
    <property type="match status" value="1"/>
</dbReference>
<protein>
    <submittedName>
        <fullName evidence="2">Biotin-protein ligase, N terminal</fullName>
    </submittedName>
</protein>
<dbReference type="SUPFAM" id="SSF52317">
    <property type="entry name" value="Class I glutamine amidotransferase-like"/>
    <property type="match status" value="1"/>
</dbReference>
<dbReference type="STRING" id="54.SAMN02745121_04431"/>
<dbReference type="OrthoDB" id="8333609at2"/>
<dbReference type="EMBL" id="FOMX01000014">
    <property type="protein sequence ID" value="SFE48499.1"/>
    <property type="molecule type" value="Genomic_DNA"/>
</dbReference>
<evidence type="ECO:0000313" key="3">
    <source>
        <dbReference type="Proteomes" id="UP000199400"/>
    </source>
</evidence>
<organism evidence="2 3">
    <name type="scientific">Nannocystis exedens</name>
    <dbReference type="NCBI Taxonomy" id="54"/>
    <lineage>
        <taxon>Bacteria</taxon>
        <taxon>Pseudomonadati</taxon>
        <taxon>Myxococcota</taxon>
        <taxon>Polyangia</taxon>
        <taxon>Nannocystales</taxon>
        <taxon>Nannocystaceae</taxon>
        <taxon>Nannocystis</taxon>
    </lineage>
</organism>
<dbReference type="AlphaFoldDB" id="A0A1I2AXL4"/>
<feature type="domain" description="Biotin-protein ligase N-terminal" evidence="1">
    <location>
        <begin position="79"/>
        <end position="124"/>
    </location>
</feature>
<keyword evidence="3" id="KW-1185">Reference proteome</keyword>
<dbReference type="PROSITE" id="PS51318">
    <property type="entry name" value="TAT"/>
    <property type="match status" value="1"/>
</dbReference>
<dbReference type="GO" id="GO:0016874">
    <property type="term" value="F:ligase activity"/>
    <property type="evidence" value="ECO:0007669"/>
    <property type="project" value="UniProtKB-KW"/>
</dbReference>
<evidence type="ECO:0000313" key="2">
    <source>
        <dbReference type="EMBL" id="SFE48499.1"/>
    </source>
</evidence>
<accession>A0A1I2AXL4</accession>
<evidence type="ECO:0000259" key="1">
    <source>
        <dbReference type="Pfam" id="PF09825"/>
    </source>
</evidence>
<dbReference type="InterPro" id="IPR006311">
    <property type="entry name" value="TAT_signal"/>
</dbReference>
<dbReference type="RefSeq" id="WP_096332084.1">
    <property type="nucleotide sequence ID" value="NZ_FOMX01000014.1"/>
</dbReference>
<dbReference type="InterPro" id="IPR029062">
    <property type="entry name" value="Class_I_gatase-like"/>
</dbReference>